<protein>
    <submittedName>
        <fullName evidence="1">Uncharacterized protein</fullName>
    </submittedName>
</protein>
<reference evidence="1 2" key="1">
    <citation type="journal article" date="2015" name="Genome Announc.">
        <title>Draft Genome Sequence of Burkholderia sp. Strain PML1(12), an Ectomycorrhizosphere-Inhabiting Bacterium with Effective Mineral-Weathering Ability.</title>
        <authorList>
            <person name="Uroz S."/>
            <person name="Oger P."/>
        </authorList>
    </citation>
    <scope>NUCLEOTIDE SEQUENCE [LARGE SCALE GENOMIC DNA]</scope>
    <source>
        <strain evidence="2">PML1(12)</strain>
    </source>
</reference>
<evidence type="ECO:0000313" key="1">
    <source>
        <dbReference type="EMBL" id="KLU21461.1"/>
    </source>
</evidence>
<comment type="caution">
    <text evidence="1">The sequence shown here is derived from an EMBL/GenBank/DDBJ whole genome shotgun (WGS) entry which is preliminary data.</text>
</comment>
<dbReference type="AlphaFoldDB" id="A0A0J1CM13"/>
<dbReference type="EMBL" id="AEJF01000217">
    <property type="protein sequence ID" value="KLU21461.1"/>
    <property type="molecule type" value="Genomic_DNA"/>
</dbReference>
<accession>A0A0J1CM13</accession>
<feature type="non-terminal residue" evidence="1">
    <location>
        <position position="1"/>
    </location>
</feature>
<dbReference type="PATRIC" id="fig|908627.4.peg.8014"/>
<dbReference type="Pfam" id="PF16989">
    <property type="entry name" value="T6SS_VasJ"/>
    <property type="match status" value="1"/>
</dbReference>
<evidence type="ECO:0000313" key="2">
    <source>
        <dbReference type="Proteomes" id="UP000035963"/>
    </source>
</evidence>
<name>A0A0J1CM13_9BURK</name>
<proteinExistence type="predicted"/>
<gene>
    <name evidence="1" type="ORF">EOS_35845</name>
</gene>
<dbReference type="InterPro" id="IPR017739">
    <property type="entry name" value="T6SS-assoc_VCA0119"/>
</dbReference>
<organism evidence="1 2">
    <name type="scientific">Caballeronia mineralivorans PML1(12)</name>
    <dbReference type="NCBI Taxonomy" id="908627"/>
    <lineage>
        <taxon>Bacteria</taxon>
        <taxon>Pseudomonadati</taxon>
        <taxon>Pseudomonadota</taxon>
        <taxon>Betaproteobacteria</taxon>
        <taxon>Burkholderiales</taxon>
        <taxon>Burkholderiaceae</taxon>
        <taxon>Caballeronia</taxon>
    </lineage>
</organism>
<keyword evidence="2" id="KW-1185">Reference proteome</keyword>
<dbReference type="RefSeq" id="WP_047896967.1">
    <property type="nucleotide sequence ID" value="NZ_AEJF01000217.1"/>
</dbReference>
<dbReference type="Proteomes" id="UP000035963">
    <property type="component" value="Unassembled WGS sequence"/>
</dbReference>
<sequence length="135" mass="14315">RGEPGAPGADEGAASLSAAHGVAAEGRLGDALDALETLSRSTMAAGERFRLRLAQCELVRDFGDASMLGPFVASLVKQIEIHQLARWEPALARRALSVAAGVQQEPDRSAQALLLAELSELDFAAAWRLASMEKY</sequence>